<evidence type="ECO:0000313" key="2">
    <source>
        <dbReference type="Proteomes" id="UP000026991"/>
    </source>
</evidence>
<dbReference type="KEGG" id="vg:19736238"/>
<dbReference type="OrthoDB" id="21782at10239"/>
<dbReference type="RefSeq" id="YP_009045120.1">
    <property type="nucleotide sequence ID" value="NC_024392.1"/>
</dbReference>
<proteinExistence type="predicted"/>
<dbReference type="Proteomes" id="UP000026991">
    <property type="component" value="Segment"/>
</dbReference>
<dbReference type="InterPro" id="IPR012865">
    <property type="entry name" value="DUF1642"/>
</dbReference>
<accession>A0A059T641</accession>
<reference evidence="1 2" key="1">
    <citation type="journal article" date="2014" name="Appl. Environ. Microbiol.">
        <title>Comparative genomic and morphological analysis of Listeria phages isolated from farm environments.</title>
        <authorList>
            <person name="Denes T."/>
            <person name="Vongkamjan K."/>
            <person name="Ackermann H.W."/>
            <person name="Moreno Switt A.I."/>
            <person name="Wiedmann M."/>
            <person name="den Bakker H.C."/>
        </authorList>
    </citation>
    <scope>NUCLEOTIDE SEQUENCE [LARGE SCALE GENOMIC DNA]</scope>
</reference>
<dbReference type="GeneID" id="19736238"/>
<name>A0A059T641_9CAUD</name>
<protein>
    <submittedName>
        <fullName evidence="1">DUF1642 domain-containing protein</fullName>
    </submittedName>
</protein>
<keyword evidence="2" id="KW-1185">Reference proteome</keyword>
<organism evidence="1 2">
    <name type="scientific">Listeria phage LP-114</name>
    <dbReference type="NCBI Taxonomy" id="1458857"/>
    <lineage>
        <taxon>Viruses</taxon>
        <taxon>Duplodnaviria</taxon>
        <taxon>Heunggongvirae</taxon>
        <taxon>Uroviricota</taxon>
        <taxon>Caudoviricetes</taxon>
        <taxon>Homburgvirus</taxon>
        <taxon>Homburgvirus LP114</taxon>
    </lineage>
</organism>
<dbReference type="EMBL" id="KJ094021">
    <property type="protein sequence ID" value="AHL18654.1"/>
    <property type="molecule type" value="Genomic_DNA"/>
</dbReference>
<evidence type="ECO:0000313" key="1">
    <source>
        <dbReference type="EMBL" id="AHL18654.1"/>
    </source>
</evidence>
<gene>
    <name evidence="1" type="ORF">LP114_066</name>
</gene>
<sequence length="69" mass="7876">MELPVIPKSVAKLLEWGEILGYDLVDLFSTVDKKGMIDEADEWILNSKENQYALAKAWACGYILEEEEL</sequence>
<dbReference type="Pfam" id="PF07852">
    <property type="entry name" value="DUF1642"/>
    <property type="match status" value="1"/>
</dbReference>